<evidence type="ECO:0000256" key="2">
    <source>
        <dbReference type="ARBA" id="ARBA00023004"/>
    </source>
</evidence>
<feature type="domain" description="DinB-like" evidence="5">
    <location>
        <begin position="12"/>
        <end position="146"/>
    </location>
</feature>
<name>A0ABY6DV62_9NEIS</name>
<proteinExistence type="predicted"/>
<evidence type="ECO:0000256" key="1">
    <source>
        <dbReference type="ARBA" id="ARBA00023002"/>
    </source>
</evidence>
<dbReference type="NCBIfam" id="TIGR03440">
    <property type="entry name" value="egtB_TIGR03440"/>
    <property type="match status" value="1"/>
</dbReference>
<evidence type="ECO:0000259" key="4">
    <source>
        <dbReference type="Pfam" id="PF03781"/>
    </source>
</evidence>
<protein>
    <submittedName>
        <fullName evidence="6">Ergothioneine biosynthesis protein EgtB</fullName>
    </submittedName>
</protein>
<dbReference type="InterPro" id="IPR017806">
    <property type="entry name" value="EgtB"/>
</dbReference>
<dbReference type="Gene3D" id="3.90.1580.10">
    <property type="entry name" value="paralog of FGE (formylglycine-generating enzyme)"/>
    <property type="match status" value="1"/>
</dbReference>
<dbReference type="PANTHER" id="PTHR23150:SF36">
    <property type="entry name" value="HERCYNINE OXYGENASE"/>
    <property type="match status" value="1"/>
</dbReference>
<feature type="domain" description="Sulfatase-modifying factor enzyme-like" evidence="4">
    <location>
        <begin position="179"/>
        <end position="310"/>
    </location>
</feature>
<evidence type="ECO:0000313" key="6">
    <source>
        <dbReference type="EMBL" id="UXY15748.1"/>
    </source>
</evidence>
<comment type="pathway">
    <text evidence="3">Amino-acid biosynthesis; ergothioneine biosynthesis.</text>
</comment>
<dbReference type="InterPro" id="IPR042095">
    <property type="entry name" value="SUMF_sf"/>
</dbReference>
<dbReference type="InterPro" id="IPR051043">
    <property type="entry name" value="Sulfatase_Mod_Factor_Kinase"/>
</dbReference>
<reference evidence="6" key="1">
    <citation type="submission" date="2022-10" db="EMBL/GenBank/DDBJ databases">
        <title>Chitiniphilus purpureus sp. nov., a novel chitin-degrading bacterium isolated from crawfish pond sediment.</title>
        <authorList>
            <person name="Li K."/>
        </authorList>
    </citation>
    <scope>NUCLEOTIDE SEQUENCE</scope>
    <source>
        <strain evidence="6">CD1</strain>
    </source>
</reference>
<evidence type="ECO:0000259" key="5">
    <source>
        <dbReference type="Pfam" id="PF12867"/>
    </source>
</evidence>
<dbReference type="InterPro" id="IPR016187">
    <property type="entry name" value="CTDL_fold"/>
</dbReference>
<dbReference type="Proteomes" id="UP001061302">
    <property type="component" value="Chromosome"/>
</dbReference>
<gene>
    <name evidence="6" type="primary">egtB</name>
    <name evidence="6" type="ORF">N8I74_01660</name>
</gene>
<dbReference type="Pfam" id="PF03781">
    <property type="entry name" value="FGE-sulfatase"/>
    <property type="match status" value="2"/>
</dbReference>
<dbReference type="PANTHER" id="PTHR23150">
    <property type="entry name" value="SULFATASE MODIFYING FACTOR 1, 2"/>
    <property type="match status" value="1"/>
</dbReference>
<dbReference type="EMBL" id="CP106753">
    <property type="protein sequence ID" value="UXY15748.1"/>
    <property type="molecule type" value="Genomic_DNA"/>
</dbReference>
<sequence length="420" mass="47446">MLITRTAALRAAFTQIRAQTSILVQRLSAEDCMVQSMPDASPIKWHLAHTSWFFETFVLAQALRDFKPFDPAYRMLFNSYYVGVGERHPRPMRSVLSRPGLDEVRAYRAHVEHGIDTLLARGMLKAEQLDLIELGLHHEQQHQELILTDLKHHLWCNPLHPAFHDRSPVQPAAVPPQRWLRFSGGLAEIGRPATGFAFDNEGPRHGMWLQPYELATRPVSNAEYQAFIEDGGYRQPQLWLSDGWDCVVREGWQAPLYWLEDGTSHFTLAGEQPLPPHAPVCHLSYYEAEAYARWAGARLPSEAEWEHAAGTVWPPGPDEGNFLEDAIFAPCASASEGLAQCFGDVWEWTGSAYLPYPGFRPACGAVGEYNGKFMINQMVLRGGSCATPRHHIRPSYRNFFPPSARWQFSGVRLARDAQST</sequence>
<dbReference type="Pfam" id="PF12867">
    <property type="entry name" value="DinB_2"/>
    <property type="match status" value="1"/>
</dbReference>
<keyword evidence="7" id="KW-1185">Reference proteome</keyword>
<keyword evidence="1" id="KW-0560">Oxidoreductase</keyword>
<dbReference type="RefSeq" id="WP_263125183.1">
    <property type="nucleotide sequence ID" value="NZ_CP106753.1"/>
</dbReference>
<keyword evidence="2" id="KW-0408">Iron</keyword>
<accession>A0ABY6DV62</accession>
<dbReference type="SUPFAM" id="SSF56436">
    <property type="entry name" value="C-type lectin-like"/>
    <property type="match status" value="1"/>
</dbReference>
<dbReference type="InterPro" id="IPR005532">
    <property type="entry name" value="SUMF_dom"/>
</dbReference>
<feature type="domain" description="Sulfatase-modifying factor enzyme-like" evidence="4">
    <location>
        <begin position="336"/>
        <end position="415"/>
    </location>
</feature>
<evidence type="ECO:0000313" key="7">
    <source>
        <dbReference type="Proteomes" id="UP001061302"/>
    </source>
</evidence>
<organism evidence="6 7">
    <name type="scientific">Chitiniphilus purpureus</name>
    <dbReference type="NCBI Taxonomy" id="2981137"/>
    <lineage>
        <taxon>Bacteria</taxon>
        <taxon>Pseudomonadati</taxon>
        <taxon>Pseudomonadota</taxon>
        <taxon>Betaproteobacteria</taxon>
        <taxon>Neisseriales</taxon>
        <taxon>Chitinibacteraceae</taxon>
        <taxon>Chitiniphilus</taxon>
    </lineage>
</organism>
<dbReference type="InterPro" id="IPR024775">
    <property type="entry name" value="DinB-like"/>
</dbReference>
<evidence type="ECO:0000256" key="3">
    <source>
        <dbReference type="ARBA" id="ARBA00037882"/>
    </source>
</evidence>